<dbReference type="AlphaFoldDB" id="A0AAV6SF89"/>
<keyword evidence="5 6" id="KW-0472">Membrane</keyword>
<name>A0AAV6SF89_SOLSE</name>
<reference evidence="7 8" key="1">
    <citation type="journal article" date="2021" name="Sci. Rep.">
        <title>Chromosome anchoring in Senegalese sole (Solea senegalensis) reveals sex-associated markers and genome rearrangements in flatfish.</title>
        <authorList>
            <person name="Guerrero-Cozar I."/>
            <person name="Gomez-Garrido J."/>
            <person name="Berbel C."/>
            <person name="Martinez-Blanch J.F."/>
            <person name="Alioto T."/>
            <person name="Claros M.G."/>
            <person name="Gagnaire P.A."/>
            <person name="Manchado M."/>
        </authorList>
    </citation>
    <scope>NUCLEOTIDE SEQUENCE [LARGE SCALE GENOMIC DNA]</scope>
    <source>
        <strain evidence="7">Sse05_10M</strain>
    </source>
</reference>
<dbReference type="Pfam" id="PF04505">
    <property type="entry name" value="CD225"/>
    <property type="match status" value="1"/>
</dbReference>
<dbReference type="EMBL" id="JAGKHQ010000005">
    <property type="protein sequence ID" value="KAG7515327.1"/>
    <property type="molecule type" value="Genomic_DNA"/>
</dbReference>
<keyword evidence="3 6" id="KW-0812">Transmembrane</keyword>
<dbReference type="Proteomes" id="UP000693946">
    <property type="component" value="Linkage Group LG13"/>
</dbReference>
<dbReference type="InterPro" id="IPR007593">
    <property type="entry name" value="CD225/Dispanin_fam"/>
</dbReference>
<evidence type="ECO:0000256" key="4">
    <source>
        <dbReference type="ARBA" id="ARBA00022989"/>
    </source>
</evidence>
<sequence>MDMKRHHCLSVCVINDSLFNTAGKVVNCIPEKHFPAETWSSLSETWSSSNHKCCVRSCEALAGSLIQAFISHVTLSTTEMALVHYPAEGVPSKDDKKYSQFEDQPGAPGAPMAMECTTVTITTEPRDHVVWSLANFFYANFCCLGLAALICSIKARDRKRHGDMAGARRHGSTAFILNTVIAVLIGVLIIVTIVTSIYEPGYSFYVVGYLKRRL</sequence>
<feature type="transmembrane region" description="Helical" evidence="6">
    <location>
        <begin position="129"/>
        <end position="153"/>
    </location>
</feature>
<accession>A0AAV6SF89</accession>
<comment type="caution">
    <text evidence="7">The sequence shown here is derived from an EMBL/GenBank/DDBJ whole genome shotgun (WGS) entry which is preliminary data.</text>
</comment>
<evidence type="ECO:0000256" key="6">
    <source>
        <dbReference type="SAM" id="Phobius"/>
    </source>
</evidence>
<evidence type="ECO:0000256" key="2">
    <source>
        <dbReference type="ARBA" id="ARBA00006843"/>
    </source>
</evidence>
<organism evidence="7 8">
    <name type="scientific">Solea senegalensis</name>
    <name type="common">Senegalese sole</name>
    <dbReference type="NCBI Taxonomy" id="28829"/>
    <lineage>
        <taxon>Eukaryota</taxon>
        <taxon>Metazoa</taxon>
        <taxon>Chordata</taxon>
        <taxon>Craniata</taxon>
        <taxon>Vertebrata</taxon>
        <taxon>Euteleostomi</taxon>
        <taxon>Actinopterygii</taxon>
        <taxon>Neopterygii</taxon>
        <taxon>Teleostei</taxon>
        <taxon>Neoteleostei</taxon>
        <taxon>Acanthomorphata</taxon>
        <taxon>Carangaria</taxon>
        <taxon>Pleuronectiformes</taxon>
        <taxon>Pleuronectoidei</taxon>
        <taxon>Soleidae</taxon>
        <taxon>Solea</taxon>
    </lineage>
</organism>
<evidence type="ECO:0000313" key="7">
    <source>
        <dbReference type="EMBL" id="KAG7515327.1"/>
    </source>
</evidence>
<evidence type="ECO:0000256" key="3">
    <source>
        <dbReference type="ARBA" id="ARBA00022692"/>
    </source>
</evidence>
<dbReference type="PANTHER" id="PTHR13999:SF31">
    <property type="entry name" value="IFITM1-RELATED"/>
    <property type="match status" value="1"/>
</dbReference>
<dbReference type="GO" id="GO:0005886">
    <property type="term" value="C:plasma membrane"/>
    <property type="evidence" value="ECO:0007669"/>
    <property type="project" value="TreeGrafter"/>
</dbReference>
<evidence type="ECO:0000313" key="8">
    <source>
        <dbReference type="Proteomes" id="UP000693946"/>
    </source>
</evidence>
<dbReference type="InterPro" id="IPR051517">
    <property type="entry name" value="IFITM_antiviral_protein"/>
</dbReference>
<comment type="subcellular location">
    <subcellularLocation>
        <location evidence="1">Membrane</location>
    </subcellularLocation>
</comment>
<proteinExistence type="inferred from homology"/>
<feature type="transmembrane region" description="Helical" evidence="6">
    <location>
        <begin position="174"/>
        <end position="198"/>
    </location>
</feature>
<comment type="similarity">
    <text evidence="2">Belongs to the CD225/Dispanin family.</text>
</comment>
<keyword evidence="8" id="KW-1185">Reference proteome</keyword>
<dbReference type="PANTHER" id="PTHR13999">
    <property type="entry name" value="INTERFERON INDUCIBLE TRANSMEMBRANE PROTEIN"/>
    <property type="match status" value="1"/>
</dbReference>
<evidence type="ECO:0000256" key="1">
    <source>
        <dbReference type="ARBA" id="ARBA00004370"/>
    </source>
</evidence>
<protein>
    <submittedName>
        <fullName evidence="7">Dispanin subfamily A member 2b-like</fullName>
    </submittedName>
</protein>
<evidence type="ECO:0000256" key="5">
    <source>
        <dbReference type="ARBA" id="ARBA00023136"/>
    </source>
</evidence>
<gene>
    <name evidence="7" type="ORF">JOB18_005522</name>
</gene>
<keyword evidence="4 6" id="KW-1133">Transmembrane helix</keyword>